<evidence type="ECO:0000313" key="2">
    <source>
        <dbReference type="EMBL" id="CAB1429093.1"/>
    </source>
</evidence>
<reference evidence="2" key="1">
    <citation type="submission" date="2020-03" db="EMBL/GenBank/DDBJ databases">
        <authorList>
            <person name="Weist P."/>
        </authorList>
    </citation>
    <scope>NUCLEOTIDE SEQUENCE</scope>
</reference>
<name>A0A9N7YKM2_PLEPL</name>
<dbReference type="EMBL" id="CADEAL010001112">
    <property type="protein sequence ID" value="CAB1429093.1"/>
    <property type="molecule type" value="Genomic_DNA"/>
</dbReference>
<comment type="caution">
    <text evidence="2">The sequence shown here is derived from an EMBL/GenBank/DDBJ whole genome shotgun (WGS) entry which is preliminary data.</text>
</comment>
<evidence type="ECO:0000313" key="3">
    <source>
        <dbReference type="Proteomes" id="UP001153269"/>
    </source>
</evidence>
<sequence length="236" mass="24963">MPALECSYLVTCVAPSAAGLQGVRERVRRGEGGERKQGGEKGVDGRGGEGRRGRESEKHLPGLSFIAIPLTRFSRFPPSLPPASILPSTPPLLKSASFIPLQCCTSIPGPHVRLHVRGRRIFPMGPQVKTGTHSVGQGTPSVPVAALAGGEPCHPSSVPLHPYIPPSTHVNKTGEVAQWATGMGTRGSPSEVLNALRLQTWAQLSVSVPVRLSPGSDCCDAQRSDGCERTFTWEPG</sequence>
<dbReference type="AlphaFoldDB" id="A0A9N7YKM2"/>
<feature type="region of interest" description="Disordered" evidence="1">
    <location>
        <begin position="23"/>
        <end position="58"/>
    </location>
</feature>
<organism evidence="2 3">
    <name type="scientific">Pleuronectes platessa</name>
    <name type="common">European plaice</name>
    <dbReference type="NCBI Taxonomy" id="8262"/>
    <lineage>
        <taxon>Eukaryota</taxon>
        <taxon>Metazoa</taxon>
        <taxon>Chordata</taxon>
        <taxon>Craniata</taxon>
        <taxon>Vertebrata</taxon>
        <taxon>Euteleostomi</taxon>
        <taxon>Actinopterygii</taxon>
        <taxon>Neopterygii</taxon>
        <taxon>Teleostei</taxon>
        <taxon>Neoteleostei</taxon>
        <taxon>Acanthomorphata</taxon>
        <taxon>Carangaria</taxon>
        <taxon>Pleuronectiformes</taxon>
        <taxon>Pleuronectoidei</taxon>
        <taxon>Pleuronectidae</taxon>
        <taxon>Pleuronectes</taxon>
    </lineage>
</organism>
<gene>
    <name evidence="2" type="ORF">PLEPLA_LOCUS17068</name>
</gene>
<evidence type="ECO:0000256" key="1">
    <source>
        <dbReference type="SAM" id="MobiDB-lite"/>
    </source>
</evidence>
<dbReference type="Proteomes" id="UP001153269">
    <property type="component" value="Unassembled WGS sequence"/>
</dbReference>
<protein>
    <submittedName>
        <fullName evidence="2">Uncharacterized protein</fullName>
    </submittedName>
</protein>
<accession>A0A9N7YKM2</accession>
<proteinExistence type="predicted"/>
<keyword evidence="3" id="KW-1185">Reference proteome</keyword>